<accession>A0A1G8BLT8</accession>
<reference evidence="3" key="1">
    <citation type="submission" date="2016-10" db="EMBL/GenBank/DDBJ databases">
        <authorList>
            <person name="Varghese N."/>
            <person name="Submissions S."/>
        </authorList>
    </citation>
    <scope>NUCLEOTIDE SEQUENCE [LARGE SCALE GENOMIC DNA]</scope>
    <source>
        <strain evidence="3">Gh-67</strain>
    </source>
</reference>
<dbReference type="STRING" id="551996.SAMN05192573_1097"/>
<sequence>MKPIQSLLPKALAASMVLLCAINFSCGHAGKKPSDAREMTFKVTDSIPLYNDSLSFRFFDVSRFSKDSILAFQHPALNLSLLDRKGVFRKNISKKGDLLGQFIGTFLQPNFSADGYLFVVEDGNTPCISVFDPDLKFVKRIYLNEYIDYDYVPTLQSTSFVEKNNQGTKIFLSTNTTQYGFSSAELYKRTSSIIEIDLDKDFNVKGKKRFLPYQSFEKIRSALSENKKDWDSPVAQLAADPITRSRYVKYEFDDNLYAYDQNWHLLRTYHVSPPYSGAGYGIPFNQGISDPQKSMETDFKWRYANIYYYSMDVRDGKAFLLYWKPLPADGIPKNQFEENKVLVTPVLHIIDLKTGKQFYTNLPGKFSPYSHVAALNRKEVMISGNSKTSEDIQLYKLRLAYE</sequence>
<evidence type="ECO:0000313" key="2">
    <source>
        <dbReference type="EMBL" id="SDH34192.1"/>
    </source>
</evidence>
<evidence type="ECO:0000313" key="3">
    <source>
        <dbReference type="Proteomes" id="UP000199705"/>
    </source>
</evidence>
<dbReference type="EMBL" id="FNCG01000009">
    <property type="protein sequence ID" value="SDH34192.1"/>
    <property type="molecule type" value="Genomic_DNA"/>
</dbReference>
<feature type="chain" id="PRO_5011609181" description="DUF4221 domain-containing protein" evidence="1">
    <location>
        <begin position="30"/>
        <end position="402"/>
    </location>
</feature>
<proteinExistence type="predicted"/>
<dbReference type="RefSeq" id="WP_143020798.1">
    <property type="nucleotide sequence ID" value="NZ_FNCG01000009.1"/>
</dbReference>
<organism evidence="2 3">
    <name type="scientific">Mucilaginibacter gossypii</name>
    <dbReference type="NCBI Taxonomy" id="551996"/>
    <lineage>
        <taxon>Bacteria</taxon>
        <taxon>Pseudomonadati</taxon>
        <taxon>Bacteroidota</taxon>
        <taxon>Sphingobacteriia</taxon>
        <taxon>Sphingobacteriales</taxon>
        <taxon>Sphingobacteriaceae</taxon>
        <taxon>Mucilaginibacter</taxon>
    </lineage>
</organism>
<evidence type="ECO:0008006" key="4">
    <source>
        <dbReference type="Google" id="ProtNLM"/>
    </source>
</evidence>
<dbReference type="AlphaFoldDB" id="A0A1G8BLT8"/>
<name>A0A1G8BLT8_9SPHI</name>
<gene>
    <name evidence="2" type="ORF">SAMN05192573_1097</name>
</gene>
<dbReference type="Proteomes" id="UP000199705">
    <property type="component" value="Unassembled WGS sequence"/>
</dbReference>
<feature type="signal peptide" evidence="1">
    <location>
        <begin position="1"/>
        <end position="29"/>
    </location>
</feature>
<protein>
    <recommendedName>
        <fullName evidence="4">DUF4221 domain-containing protein</fullName>
    </recommendedName>
</protein>
<keyword evidence="1" id="KW-0732">Signal</keyword>
<evidence type="ECO:0000256" key="1">
    <source>
        <dbReference type="SAM" id="SignalP"/>
    </source>
</evidence>
<keyword evidence="3" id="KW-1185">Reference proteome</keyword>